<dbReference type="Gene3D" id="3.40.50.150">
    <property type="entry name" value="Vaccinia Virus protein VP39"/>
    <property type="match status" value="1"/>
</dbReference>
<dbReference type="AlphaFoldDB" id="A0A150NRZ6"/>
<dbReference type="Pfam" id="PF02195">
    <property type="entry name" value="ParB_N"/>
    <property type="match status" value="1"/>
</dbReference>
<feature type="domain" description="ParB-like N-terminal" evidence="5">
    <location>
        <begin position="4"/>
        <end position="89"/>
    </location>
</feature>
<evidence type="ECO:0000313" key="7">
    <source>
        <dbReference type="Proteomes" id="UP000075442"/>
    </source>
</evidence>
<dbReference type="PATRIC" id="fig|28037.235.peg.1359"/>
<dbReference type="EC" id="2.1.1.-" evidence="4"/>
<dbReference type="InterPro" id="IPR015840">
    <property type="entry name" value="DNA_MeTrfase_ParB"/>
</dbReference>
<dbReference type="Gene3D" id="3.90.1530.10">
    <property type="entry name" value="Conserved hypothetical protein from pyrococcus furiosus pfu- 392566-001, ParB domain"/>
    <property type="match status" value="1"/>
</dbReference>
<evidence type="ECO:0000256" key="1">
    <source>
        <dbReference type="ARBA" id="ARBA00022603"/>
    </source>
</evidence>
<evidence type="ECO:0000259" key="5">
    <source>
        <dbReference type="SMART" id="SM00470"/>
    </source>
</evidence>
<dbReference type="GO" id="GO:0009307">
    <property type="term" value="P:DNA restriction-modification system"/>
    <property type="evidence" value="ECO:0007669"/>
    <property type="project" value="UniProtKB-KW"/>
</dbReference>
<keyword evidence="3" id="KW-0680">Restriction system</keyword>
<dbReference type="InterPro" id="IPR001091">
    <property type="entry name" value="RM_Methyltransferase"/>
</dbReference>
<dbReference type="PANTHER" id="PTHR33375:SF1">
    <property type="entry name" value="CHROMOSOME-PARTITIONING PROTEIN PARB-RELATED"/>
    <property type="match status" value="1"/>
</dbReference>
<dbReference type="SUPFAM" id="SSF53335">
    <property type="entry name" value="S-adenosyl-L-methionine-dependent methyltransferases"/>
    <property type="match status" value="1"/>
</dbReference>
<dbReference type="PIRSF" id="PIRSF036758">
    <property type="entry name" value="Aden_M_ParB"/>
    <property type="match status" value="1"/>
</dbReference>
<dbReference type="PANTHER" id="PTHR33375">
    <property type="entry name" value="CHROMOSOME-PARTITIONING PROTEIN PARB-RELATED"/>
    <property type="match status" value="1"/>
</dbReference>
<protein>
    <recommendedName>
        <fullName evidence="4">Methyltransferase</fullName>
        <ecNumber evidence="4">2.1.1.-</ecNumber>
    </recommendedName>
</protein>
<dbReference type="InterPro" id="IPR003115">
    <property type="entry name" value="ParB_N"/>
</dbReference>
<dbReference type="GO" id="GO:0032259">
    <property type="term" value="P:methylation"/>
    <property type="evidence" value="ECO:0007669"/>
    <property type="project" value="UniProtKB-KW"/>
</dbReference>
<reference evidence="6 7" key="1">
    <citation type="submission" date="2016-01" db="EMBL/GenBank/DDBJ databases">
        <title>Highly variable Streptococcus oralis 1 are common among viridans streptococci isolated from primates.</title>
        <authorList>
            <person name="Denapaite D."/>
            <person name="Rieger M."/>
            <person name="Koendgen S."/>
            <person name="Brueckner R."/>
            <person name="Ochigava I."/>
            <person name="Kappeler P."/>
            <person name="Maetz-Rensing K."/>
            <person name="Leendertz F."/>
        </authorList>
    </citation>
    <scope>NUCLEOTIDE SEQUENCE [LARGE SCALE GENOMIC DNA]</scope>
    <source>
        <strain evidence="6 7">M3-1</strain>
    </source>
</reference>
<keyword evidence="2" id="KW-0808">Transferase</keyword>
<dbReference type="InterPro" id="IPR029063">
    <property type="entry name" value="SAM-dependent_MTases_sf"/>
</dbReference>
<dbReference type="GO" id="GO:0008170">
    <property type="term" value="F:N-methyltransferase activity"/>
    <property type="evidence" value="ECO:0007669"/>
    <property type="project" value="InterPro"/>
</dbReference>
<dbReference type="GO" id="GO:0007059">
    <property type="term" value="P:chromosome segregation"/>
    <property type="evidence" value="ECO:0007669"/>
    <property type="project" value="TreeGrafter"/>
</dbReference>
<sequence length="420" mass="47980">MKIINKPLQWLRPYENNPRNNDKAVEPVANSIKEFGFKVPIVSTKEGEIINGHTRYKAAKSLGLETVPVIIADDLSEEQIKAFRIADNKVGEIAEWDTELLYAELESIEGLDMTMFGFENVDYSLDDFEESEDPEDAKEFFQEEETGIEYGDIFQLGRHRLMCGDSTSAEDMARLINGETIDLYVTDPPYNVAYQGGTEEAMTILNDSMDDVSFRQFLRDAFAVANNHLKPGGAFYIWHADSEGLNFRAAVKETGWLLKQSIIWVKNAIVLGRQDYQWKHEPCLYGWKDGASHYFVDNRSLATVIEEDEENLKEMTKSELISYIKTMQDTTPTTIFYEDKPVRNDIHPTMKPLKLIARCVLNSSKKGDRVLDSFNGGGSTLMVCEKSERIYYGMELDPLYVARTIRRWEEETGLTAEKVN</sequence>
<dbReference type="Proteomes" id="UP000075442">
    <property type="component" value="Unassembled WGS sequence"/>
</dbReference>
<dbReference type="InterPro" id="IPR036086">
    <property type="entry name" value="ParB/Sulfiredoxin_sf"/>
</dbReference>
<comment type="caution">
    <text evidence="6">The sequence shown here is derived from an EMBL/GenBank/DDBJ whole genome shotgun (WGS) entry which is preliminary data.</text>
</comment>
<proteinExistence type="inferred from homology"/>
<dbReference type="SMART" id="SM00470">
    <property type="entry name" value="ParB"/>
    <property type="match status" value="1"/>
</dbReference>
<evidence type="ECO:0000256" key="2">
    <source>
        <dbReference type="ARBA" id="ARBA00022679"/>
    </source>
</evidence>
<evidence type="ECO:0000256" key="3">
    <source>
        <dbReference type="ARBA" id="ARBA00022747"/>
    </source>
</evidence>
<dbReference type="SUPFAM" id="SSF110849">
    <property type="entry name" value="ParB/Sulfiredoxin"/>
    <property type="match status" value="1"/>
</dbReference>
<dbReference type="Pfam" id="PF01555">
    <property type="entry name" value="N6_N4_Mtase"/>
    <property type="match status" value="1"/>
</dbReference>
<gene>
    <name evidence="6" type="ORF">SMIM3I_00182</name>
</gene>
<dbReference type="CDD" id="cd16402">
    <property type="entry name" value="ParB_N_like_MT"/>
    <property type="match status" value="1"/>
</dbReference>
<dbReference type="GO" id="GO:0045881">
    <property type="term" value="P:positive regulation of sporulation resulting in formation of a cellular spore"/>
    <property type="evidence" value="ECO:0007669"/>
    <property type="project" value="TreeGrafter"/>
</dbReference>
<dbReference type="InterPro" id="IPR002941">
    <property type="entry name" value="DNA_methylase_N4/N6"/>
</dbReference>
<keyword evidence="1 6" id="KW-0489">Methyltransferase</keyword>
<evidence type="ECO:0000313" key="6">
    <source>
        <dbReference type="EMBL" id="KYF34886.1"/>
    </source>
</evidence>
<dbReference type="InterPro" id="IPR050336">
    <property type="entry name" value="Chromosome_partition/occlusion"/>
</dbReference>
<name>A0A150NRZ6_STRMT</name>
<evidence type="ECO:0000256" key="4">
    <source>
        <dbReference type="RuleBase" id="RU362026"/>
    </source>
</evidence>
<dbReference type="GO" id="GO:0005694">
    <property type="term" value="C:chromosome"/>
    <property type="evidence" value="ECO:0007669"/>
    <property type="project" value="TreeGrafter"/>
</dbReference>
<comment type="similarity">
    <text evidence="4">Belongs to the N(4)/N(6)-methyltransferase family.</text>
</comment>
<accession>A0A150NRZ6</accession>
<dbReference type="GO" id="GO:0003677">
    <property type="term" value="F:DNA binding"/>
    <property type="evidence" value="ECO:0007669"/>
    <property type="project" value="InterPro"/>
</dbReference>
<dbReference type="PRINTS" id="PR00508">
    <property type="entry name" value="S21N4MTFRASE"/>
</dbReference>
<dbReference type="RefSeq" id="WP_061590148.1">
    <property type="nucleotide sequence ID" value="NZ_LROV01000007.1"/>
</dbReference>
<organism evidence="6 7">
    <name type="scientific">Streptococcus mitis</name>
    <dbReference type="NCBI Taxonomy" id="28037"/>
    <lineage>
        <taxon>Bacteria</taxon>
        <taxon>Bacillati</taxon>
        <taxon>Bacillota</taxon>
        <taxon>Bacilli</taxon>
        <taxon>Lactobacillales</taxon>
        <taxon>Streptococcaceae</taxon>
        <taxon>Streptococcus</taxon>
        <taxon>Streptococcus mitis group</taxon>
    </lineage>
</organism>
<dbReference type="EMBL" id="LROU01000112">
    <property type="protein sequence ID" value="KYF34886.1"/>
    <property type="molecule type" value="Genomic_DNA"/>
</dbReference>